<dbReference type="SUPFAM" id="SSF55874">
    <property type="entry name" value="ATPase domain of HSP90 chaperone/DNA topoisomerase II/histidine kinase"/>
    <property type="match status" value="1"/>
</dbReference>
<feature type="domain" description="Histidine kinase" evidence="15">
    <location>
        <begin position="267"/>
        <end position="459"/>
    </location>
</feature>
<feature type="transmembrane region" description="Helical" evidence="14">
    <location>
        <begin position="12"/>
        <end position="38"/>
    </location>
</feature>
<gene>
    <name evidence="17" type="ORF">DJ90_6074</name>
    <name evidence="18" type="ORF">GNQ08_07155</name>
</gene>
<reference evidence="17 19" key="1">
    <citation type="submission" date="2014-04" db="EMBL/GenBank/DDBJ databases">
        <authorList>
            <person name="Bishop-Lilly K.A."/>
            <person name="Broomall S.M."/>
            <person name="Chain P.S."/>
            <person name="Chertkov O."/>
            <person name="Coyne S.R."/>
            <person name="Daligault H.E."/>
            <person name="Davenport K.W."/>
            <person name="Erkkila T."/>
            <person name="Frey K.G."/>
            <person name="Gibbons H.S."/>
            <person name="Gu W."/>
            <person name="Jaissle J."/>
            <person name="Johnson S.L."/>
            <person name="Koroleva G.I."/>
            <person name="Ladner J.T."/>
            <person name="Lo C.-C."/>
            <person name="Minogue T.D."/>
            <person name="Munk C."/>
            <person name="Palacios G.F."/>
            <person name="Redden C.L."/>
            <person name="Rosenzweig C.N."/>
            <person name="Scholz M.B."/>
            <person name="Teshima H."/>
            <person name="Xu Y."/>
        </authorList>
    </citation>
    <scope>NUCLEOTIDE SEQUENCE [LARGE SCALE GENOMIC DNA]</scope>
    <source>
        <strain evidence="17 19">8244</strain>
    </source>
</reference>
<evidence type="ECO:0000259" key="15">
    <source>
        <dbReference type="PROSITE" id="PS50109"/>
    </source>
</evidence>
<dbReference type="PANTHER" id="PTHR45528:SF1">
    <property type="entry name" value="SENSOR HISTIDINE KINASE CPXA"/>
    <property type="match status" value="1"/>
</dbReference>
<dbReference type="SMART" id="SM00387">
    <property type="entry name" value="HATPase_c"/>
    <property type="match status" value="1"/>
</dbReference>
<dbReference type="Pfam" id="PF02518">
    <property type="entry name" value="HATPase_c"/>
    <property type="match status" value="1"/>
</dbReference>
<dbReference type="EC" id="2.7.13.3" evidence="3"/>
<dbReference type="STRING" id="44252.DJ90_6074"/>
<keyword evidence="6" id="KW-0808">Transferase</keyword>
<dbReference type="GO" id="GO:0000155">
    <property type="term" value="F:phosphorelay sensor kinase activity"/>
    <property type="evidence" value="ECO:0007669"/>
    <property type="project" value="InterPro"/>
</dbReference>
<evidence type="ECO:0000259" key="16">
    <source>
        <dbReference type="PROSITE" id="PS50885"/>
    </source>
</evidence>
<keyword evidence="4" id="KW-1003">Cell membrane</keyword>
<keyword evidence="19" id="KW-1185">Reference proteome</keyword>
<evidence type="ECO:0000256" key="6">
    <source>
        <dbReference type="ARBA" id="ARBA00022679"/>
    </source>
</evidence>
<evidence type="ECO:0000256" key="11">
    <source>
        <dbReference type="ARBA" id="ARBA00022989"/>
    </source>
</evidence>
<dbReference type="Gene3D" id="3.30.565.10">
    <property type="entry name" value="Histidine kinase-like ATPase, C-terminal domain"/>
    <property type="match status" value="1"/>
</dbReference>
<keyword evidence="8" id="KW-0547">Nucleotide-binding</keyword>
<evidence type="ECO:0000256" key="4">
    <source>
        <dbReference type="ARBA" id="ARBA00022475"/>
    </source>
</evidence>
<dbReference type="Pfam" id="PF00512">
    <property type="entry name" value="HisKA"/>
    <property type="match status" value="1"/>
</dbReference>
<name>A0A090Z8S4_PAEMA</name>
<proteinExistence type="predicted"/>
<dbReference type="InterPro" id="IPR005467">
    <property type="entry name" value="His_kinase_dom"/>
</dbReference>
<dbReference type="AlphaFoldDB" id="A0A090Z8S4"/>
<protein>
    <recommendedName>
        <fullName evidence="3">histidine kinase</fullName>
        <ecNumber evidence="3">2.7.13.3</ecNumber>
    </recommendedName>
</protein>
<dbReference type="InterPro" id="IPR003594">
    <property type="entry name" value="HATPase_dom"/>
</dbReference>
<dbReference type="Proteomes" id="UP000442469">
    <property type="component" value="Unassembled WGS sequence"/>
</dbReference>
<feature type="domain" description="HAMP" evidence="16">
    <location>
        <begin position="200"/>
        <end position="252"/>
    </location>
</feature>
<dbReference type="CDD" id="cd06225">
    <property type="entry name" value="HAMP"/>
    <property type="match status" value="1"/>
</dbReference>
<dbReference type="Pfam" id="PF00672">
    <property type="entry name" value="HAMP"/>
    <property type="match status" value="1"/>
</dbReference>
<dbReference type="InterPro" id="IPR036097">
    <property type="entry name" value="HisK_dim/P_sf"/>
</dbReference>
<dbReference type="RefSeq" id="WP_051985796.1">
    <property type="nucleotide sequence ID" value="NZ_JAHAJO010000090.1"/>
</dbReference>
<evidence type="ECO:0000256" key="5">
    <source>
        <dbReference type="ARBA" id="ARBA00022553"/>
    </source>
</evidence>
<organism evidence="17 19">
    <name type="scientific">Paenibacillus macerans</name>
    <name type="common">Bacillus macerans</name>
    <dbReference type="NCBI Taxonomy" id="44252"/>
    <lineage>
        <taxon>Bacteria</taxon>
        <taxon>Bacillati</taxon>
        <taxon>Bacillota</taxon>
        <taxon>Bacilli</taxon>
        <taxon>Bacillales</taxon>
        <taxon>Paenibacillaceae</taxon>
        <taxon>Paenibacillus</taxon>
    </lineage>
</organism>
<accession>A0A090Z8S4</accession>
<keyword evidence="7 14" id="KW-0812">Transmembrane</keyword>
<evidence type="ECO:0000256" key="7">
    <source>
        <dbReference type="ARBA" id="ARBA00022692"/>
    </source>
</evidence>
<evidence type="ECO:0000256" key="13">
    <source>
        <dbReference type="ARBA" id="ARBA00023136"/>
    </source>
</evidence>
<dbReference type="GO" id="GO:0005886">
    <property type="term" value="C:plasma membrane"/>
    <property type="evidence" value="ECO:0007669"/>
    <property type="project" value="UniProtKB-SubCell"/>
</dbReference>
<dbReference type="PROSITE" id="PS50109">
    <property type="entry name" value="HIS_KIN"/>
    <property type="match status" value="1"/>
</dbReference>
<dbReference type="CDD" id="cd00082">
    <property type="entry name" value="HisKA"/>
    <property type="match status" value="1"/>
</dbReference>
<dbReference type="InterPro" id="IPR003660">
    <property type="entry name" value="HAMP_dom"/>
</dbReference>
<evidence type="ECO:0000256" key="9">
    <source>
        <dbReference type="ARBA" id="ARBA00022777"/>
    </source>
</evidence>
<comment type="catalytic activity">
    <reaction evidence="1">
        <text>ATP + protein L-histidine = ADP + protein N-phospho-L-histidine.</text>
        <dbReference type="EC" id="2.7.13.3"/>
    </reaction>
</comment>
<dbReference type="PROSITE" id="PS50885">
    <property type="entry name" value="HAMP"/>
    <property type="match status" value="1"/>
</dbReference>
<keyword evidence="5" id="KW-0597">Phosphoprotein</keyword>
<dbReference type="SMART" id="SM00388">
    <property type="entry name" value="HisKA"/>
    <property type="match status" value="1"/>
</dbReference>
<dbReference type="GO" id="GO:0005524">
    <property type="term" value="F:ATP binding"/>
    <property type="evidence" value="ECO:0007669"/>
    <property type="project" value="UniProtKB-KW"/>
</dbReference>
<evidence type="ECO:0000256" key="3">
    <source>
        <dbReference type="ARBA" id="ARBA00012438"/>
    </source>
</evidence>
<feature type="transmembrane region" description="Helical" evidence="14">
    <location>
        <begin position="179"/>
        <end position="199"/>
    </location>
</feature>
<dbReference type="InterPro" id="IPR003661">
    <property type="entry name" value="HisK_dim/P_dom"/>
</dbReference>
<evidence type="ECO:0000313" key="18">
    <source>
        <dbReference type="EMBL" id="MUG22198.1"/>
    </source>
</evidence>
<evidence type="ECO:0000256" key="10">
    <source>
        <dbReference type="ARBA" id="ARBA00022840"/>
    </source>
</evidence>
<sequence>MKLRPVRKYRKSLLTGYVLILMMALVLIPVLIPISFFASWGVNILLYPPQTGDTTRPYYGSGLDIETAWHKEAAALRAAGPETIDARLKAWKGQYPDAALYWVDSSGTTRLQVPKQANVPAKWTLEDAIAFMKKRVNADPFTVVAFIGGDERANQGFMVFELPRKFMTRDISDRNDGRFYGAFLGIMLACFVLLSYLFFRNIRKRLLRLEAGMTYPGPSGLPSPVKEGRPDEIGRLEQAFNHMVYELQDSRQREREEEELRKNLISQLSHDLRTPLTVLGGHLYTLRKEPLTEQGRQSLALMEAKLGDLSGLMDHLLSYSLLSSGRYAMSPEKLDVLRLVRESAAAWYPLWEKEGIAADIELPDQPLYWNIDAQGFRRVLDNLFQNLVRYARSGGYVGISLQPRGEAIALAISDRGPGMNADSPSGGAGLGLQIVDLLLREMGLARETESSSAGTRVYIFPGRPLPQHLNKT</sequence>
<dbReference type="Gene3D" id="1.10.287.130">
    <property type="match status" value="1"/>
</dbReference>
<dbReference type="PANTHER" id="PTHR45528">
    <property type="entry name" value="SENSOR HISTIDINE KINASE CPXA"/>
    <property type="match status" value="1"/>
</dbReference>
<evidence type="ECO:0000256" key="2">
    <source>
        <dbReference type="ARBA" id="ARBA00004651"/>
    </source>
</evidence>
<dbReference type="InterPro" id="IPR036890">
    <property type="entry name" value="HATPase_C_sf"/>
</dbReference>
<reference evidence="18 20" key="2">
    <citation type="submission" date="2019-11" db="EMBL/GenBank/DDBJ databases">
        <title>Draft genome sequences of five Paenibacillus species of dairy origin.</title>
        <authorList>
            <person name="Olajide A.M."/>
            <person name="Chen S."/>
            <person name="Lapointe G."/>
        </authorList>
    </citation>
    <scope>NUCLEOTIDE SEQUENCE [LARGE SCALE GENOMIC DNA]</scope>
    <source>
        <strain evidence="18 20">3CT49</strain>
    </source>
</reference>
<dbReference type="OrthoDB" id="14660at2"/>
<dbReference type="SMART" id="SM00304">
    <property type="entry name" value="HAMP"/>
    <property type="match status" value="1"/>
</dbReference>
<dbReference type="Proteomes" id="UP000029278">
    <property type="component" value="Unassembled WGS sequence"/>
</dbReference>
<dbReference type="HOGENOM" id="CLU_607876_0_0_9"/>
<evidence type="ECO:0000256" key="8">
    <source>
        <dbReference type="ARBA" id="ARBA00022741"/>
    </source>
</evidence>
<comment type="caution">
    <text evidence="17">The sequence shown here is derived from an EMBL/GenBank/DDBJ whole genome shotgun (WGS) entry which is preliminary data.</text>
</comment>
<evidence type="ECO:0000256" key="12">
    <source>
        <dbReference type="ARBA" id="ARBA00023012"/>
    </source>
</evidence>
<evidence type="ECO:0000256" key="1">
    <source>
        <dbReference type="ARBA" id="ARBA00000085"/>
    </source>
</evidence>
<dbReference type="InterPro" id="IPR050398">
    <property type="entry name" value="HssS/ArlS-like"/>
</dbReference>
<keyword evidence="10" id="KW-0067">ATP-binding</keyword>
<keyword evidence="9" id="KW-0418">Kinase</keyword>
<evidence type="ECO:0000313" key="17">
    <source>
        <dbReference type="EMBL" id="KFN07664.1"/>
    </source>
</evidence>
<keyword evidence="12" id="KW-0902">Two-component regulatory system</keyword>
<dbReference type="Gene3D" id="6.10.340.10">
    <property type="match status" value="1"/>
</dbReference>
<dbReference type="PATRIC" id="fig|44252.3.peg.3781"/>
<comment type="subcellular location">
    <subcellularLocation>
        <location evidence="2">Cell membrane</location>
        <topology evidence="2">Multi-pass membrane protein</topology>
    </subcellularLocation>
</comment>
<dbReference type="EMBL" id="JMQA01000032">
    <property type="protein sequence ID" value="KFN07664.1"/>
    <property type="molecule type" value="Genomic_DNA"/>
</dbReference>
<dbReference type="EMBL" id="WNZZ01000004">
    <property type="protein sequence ID" value="MUG22198.1"/>
    <property type="molecule type" value="Genomic_DNA"/>
</dbReference>
<dbReference type="SUPFAM" id="SSF47384">
    <property type="entry name" value="Homodimeric domain of signal transducing histidine kinase"/>
    <property type="match status" value="1"/>
</dbReference>
<evidence type="ECO:0000313" key="19">
    <source>
        <dbReference type="Proteomes" id="UP000029278"/>
    </source>
</evidence>
<keyword evidence="13 14" id="KW-0472">Membrane</keyword>
<evidence type="ECO:0000313" key="20">
    <source>
        <dbReference type="Proteomes" id="UP000442469"/>
    </source>
</evidence>
<keyword evidence="11 14" id="KW-1133">Transmembrane helix</keyword>
<dbReference type="GeneID" id="77010259"/>
<evidence type="ECO:0000256" key="14">
    <source>
        <dbReference type="SAM" id="Phobius"/>
    </source>
</evidence>